<keyword evidence="8" id="KW-1185">Reference proteome</keyword>
<evidence type="ECO:0000256" key="1">
    <source>
        <dbReference type="ARBA" id="ARBA00004141"/>
    </source>
</evidence>
<feature type="transmembrane region" description="Helical" evidence="5">
    <location>
        <begin position="326"/>
        <end position="349"/>
    </location>
</feature>
<reference evidence="7" key="1">
    <citation type="submission" date="2020-11" db="EMBL/GenBank/DDBJ databases">
        <authorList>
            <consortium name="DOE Joint Genome Institute"/>
            <person name="Ahrendt S."/>
            <person name="Riley R."/>
            <person name="Andreopoulos W."/>
            <person name="Labutti K."/>
            <person name="Pangilinan J."/>
            <person name="Ruiz-Duenas F.J."/>
            <person name="Barrasa J.M."/>
            <person name="Sanchez-Garcia M."/>
            <person name="Camarero S."/>
            <person name="Miyauchi S."/>
            <person name="Serrano A."/>
            <person name="Linde D."/>
            <person name="Babiker R."/>
            <person name="Drula E."/>
            <person name="Ayuso-Fernandez I."/>
            <person name="Pacheco R."/>
            <person name="Padilla G."/>
            <person name="Ferreira P."/>
            <person name="Barriuso J."/>
            <person name="Kellner H."/>
            <person name="Castanera R."/>
            <person name="Alfaro M."/>
            <person name="Ramirez L."/>
            <person name="Pisabarro A.G."/>
            <person name="Kuo A."/>
            <person name="Tritt A."/>
            <person name="Lipzen A."/>
            <person name="He G."/>
            <person name="Yan M."/>
            <person name="Ng V."/>
            <person name="Cullen D."/>
            <person name="Martin F."/>
            <person name="Rosso M.-N."/>
            <person name="Henrissat B."/>
            <person name="Hibbett D."/>
            <person name="Martinez A.T."/>
            <person name="Grigoriev I.V."/>
        </authorList>
    </citation>
    <scope>NUCLEOTIDE SEQUENCE</scope>
    <source>
        <strain evidence="7">MF-IS2</strain>
    </source>
</reference>
<dbReference type="Proteomes" id="UP000807342">
    <property type="component" value="Unassembled WGS sequence"/>
</dbReference>
<dbReference type="OrthoDB" id="3066029at2759"/>
<feature type="transmembrane region" description="Helical" evidence="5">
    <location>
        <begin position="355"/>
        <end position="381"/>
    </location>
</feature>
<evidence type="ECO:0000259" key="6">
    <source>
        <dbReference type="PROSITE" id="PS50850"/>
    </source>
</evidence>
<evidence type="ECO:0000256" key="5">
    <source>
        <dbReference type="SAM" id="Phobius"/>
    </source>
</evidence>
<sequence>MTQVSEETPLLTNDHALIYERFSPRKKKVLVAIASWGELVAFLSAGIFVPSIPRIAKDLNSTGEVINYAISIYILSSSFGGLMGSKYAKFYGRRFSYTCCLPVMIVGSLGVARAQTVTQLIVWRSIQGVGASPSMSVGAGVIGDIYKLEERGTALGSYIGTGLFGLALAPLFGGAIAHYWSWRALHYFLAIFAFGALLCILLFFPETIHPGTKGLDGYERSGKVHPKWRPVILNPLSQLWYLRSPNILAVAIMSYLILLSSFTLLVPIPYTIAKRYHIENEALIGLCFLPDGIGGAIGAPLAGWASDKIVIRYKRQRGKWYPEDRLRASFFGSFLPITVIASALVTSYVPGLLGLVLNLALLLCMGISIDLALTPCSAYLVDVLQSNSAEVTAAVEAFRSIALSISTAVTLPMINTHGLVFTNLVVSLLGLSGLGLTWLTITYGESMRSWVDVGYSTADND</sequence>
<organism evidence="7 8">
    <name type="scientific">Macrolepiota fuliginosa MF-IS2</name>
    <dbReference type="NCBI Taxonomy" id="1400762"/>
    <lineage>
        <taxon>Eukaryota</taxon>
        <taxon>Fungi</taxon>
        <taxon>Dikarya</taxon>
        <taxon>Basidiomycota</taxon>
        <taxon>Agaricomycotina</taxon>
        <taxon>Agaricomycetes</taxon>
        <taxon>Agaricomycetidae</taxon>
        <taxon>Agaricales</taxon>
        <taxon>Agaricineae</taxon>
        <taxon>Agaricaceae</taxon>
        <taxon>Macrolepiota</taxon>
    </lineage>
</organism>
<dbReference type="InterPro" id="IPR036259">
    <property type="entry name" value="MFS_trans_sf"/>
</dbReference>
<proteinExistence type="predicted"/>
<dbReference type="EMBL" id="MU151514">
    <property type="protein sequence ID" value="KAF9443138.1"/>
    <property type="molecule type" value="Genomic_DNA"/>
</dbReference>
<feature type="domain" description="Major facilitator superfamily (MFS) profile" evidence="6">
    <location>
        <begin position="30"/>
        <end position="445"/>
    </location>
</feature>
<feature type="transmembrane region" description="Helical" evidence="5">
    <location>
        <begin position="420"/>
        <end position="441"/>
    </location>
</feature>
<evidence type="ECO:0000256" key="4">
    <source>
        <dbReference type="ARBA" id="ARBA00023136"/>
    </source>
</evidence>
<keyword evidence="2 5" id="KW-0812">Transmembrane</keyword>
<dbReference type="InterPro" id="IPR011701">
    <property type="entry name" value="MFS"/>
</dbReference>
<evidence type="ECO:0000313" key="7">
    <source>
        <dbReference type="EMBL" id="KAF9443138.1"/>
    </source>
</evidence>
<comment type="caution">
    <text evidence="7">The sequence shown here is derived from an EMBL/GenBank/DDBJ whole genome shotgun (WGS) entry which is preliminary data.</text>
</comment>
<feature type="transmembrane region" description="Helical" evidence="5">
    <location>
        <begin position="158"/>
        <end position="180"/>
    </location>
</feature>
<accession>A0A9P6BZ67</accession>
<dbReference type="GO" id="GO:0022857">
    <property type="term" value="F:transmembrane transporter activity"/>
    <property type="evidence" value="ECO:0007669"/>
    <property type="project" value="InterPro"/>
</dbReference>
<dbReference type="Gene3D" id="1.20.1250.20">
    <property type="entry name" value="MFS general substrate transporter like domains"/>
    <property type="match status" value="1"/>
</dbReference>
<feature type="transmembrane region" description="Helical" evidence="5">
    <location>
        <begin position="247"/>
        <end position="270"/>
    </location>
</feature>
<dbReference type="InterPro" id="IPR020846">
    <property type="entry name" value="MFS_dom"/>
</dbReference>
<feature type="transmembrane region" description="Helical" evidence="5">
    <location>
        <begin position="126"/>
        <end position="146"/>
    </location>
</feature>
<dbReference type="PANTHER" id="PTHR23502:SF64">
    <property type="entry name" value="TRANSPORTER, PUTATIVE (AFU_ORTHOLOGUE AFUA_3G11760)-RELATED"/>
    <property type="match status" value="1"/>
</dbReference>
<dbReference type="AlphaFoldDB" id="A0A9P6BZ67"/>
<dbReference type="SUPFAM" id="SSF103473">
    <property type="entry name" value="MFS general substrate transporter"/>
    <property type="match status" value="1"/>
</dbReference>
<evidence type="ECO:0000256" key="3">
    <source>
        <dbReference type="ARBA" id="ARBA00022989"/>
    </source>
</evidence>
<gene>
    <name evidence="7" type="ORF">P691DRAFT_738247</name>
</gene>
<evidence type="ECO:0000256" key="2">
    <source>
        <dbReference type="ARBA" id="ARBA00022692"/>
    </source>
</evidence>
<comment type="subcellular location">
    <subcellularLocation>
        <location evidence="1">Membrane</location>
        <topology evidence="1">Multi-pass membrane protein</topology>
    </subcellularLocation>
</comment>
<keyword evidence="3 5" id="KW-1133">Transmembrane helix</keyword>
<keyword evidence="4 5" id="KW-0472">Membrane</keyword>
<dbReference type="Pfam" id="PF07690">
    <property type="entry name" value="MFS_1"/>
    <property type="match status" value="1"/>
</dbReference>
<feature type="transmembrane region" description="Helical" evidence="5">
    <location>
        <begin position="95"/>
        <end position="114"/>
    </location>
</feature>
<evidence type="ECO:0000313" key="8">
    <source>
        <dbReference type="Proteomes" id="UP000807342"/>
    </source>
</evidence>
<feature type="transmembrane region" description="Helical" evidence="5">
    <location>
        <begin position="282"/>
        <end position="305"/>
    </location>
</feature>
<feature type="transmembrane region" description="Helical" evidence="5">
    <location>
        <begin position="65"/>
        <end position="83"/>
    </location>
</feature>
<protein>
    <submittedName>
        <fullName evidence="7">MFS general substrate transporter</fullName>
    </submittedName>
</protein>
<feature type="transmembrane region" description="Helical" evidence="5">
    <location>
        <begin position="29"/>
        <end position="53"/>
    </location>
</feature>
<dbReference type="PROSITE" id="PS50850">
    <property type="entry name" value="MFS"/>
    <property type="match status" value="1"/>
</dbReference>
<dbReference type="GO" id="GO:0005886">
    <property type="term" value="C:plasma membrane"/>
    <property type="evidence" value="ECO:0007669"/>
    <property type="project" value="TreeGrafter"/>
</dbReference>
<name>A0A9P6BZ67_9AGAR</name>
<dbReference type="PANTHER" id="PTHR23502">
    <property type="entry name" value="MAJOR FACILITATOR SUPERFAMILY"/>
    <property type="match status" value="1"/>
</dbReference>
<feature type="transmembrane region" description="Helical" evidence="5">
    <location>
        <begin position="186"/>
        <end position="204"/>
    </location>
</feature>